<dbReference type="Pfam" id="PF26594">
    <property type="entry name" value="KH_NusA_2nd"/>
    <property type="match status" value="1"/>
</dbReference>
<dbReference type="InterPro" id="IPR058582">
    <property type="entry name" value="KH_NusA_2nd"/>
</dbReference>
<dbReference type="NCBIfam" id="TIGR01953">
    <property type="entry name" value="NusA"/>
    <property type="match status" value="1"/>
</dbReference>
<dbReference type="PROSITE" id="PS50126">
    <property type="entry name" value="S1"/>
    <property type="match status" value="1"/>
</dbReference>
<evidence type="ECO:0000256" key="6">
    <source>
        <dbReference type="ARBA" id="ARBA00023163"/>
    </source>
</evidence>
<evidence type="ECO:0000256" key="8">
    <source>
        <dbReference type="SAM" id="MobiDB-lite"/>
    </source>
</evidence>
<reference evidence="10 11" key="1">
    <citation type="journal article" date="2016" name="Genome Announc.">
        <title>Draft Genome Sequence of Criibacterium bergeronii gen. nov., sp. nov., Strain CCRI-22567T, Isolated from a Vaginal Sample from a Woman with Bacterial Vaginosis.</title>
        <authorList>
            <person name="Maheux A.F."/>
            <person name="Berube E."/>
            <person name="Boudreau D.K."/>
            <person name="Raymond F."/>
            <person name="Corbeil J."/>
            <person name="Roy P.H."/>
            <person name="Boissinot M."/>
            <person name="Omar R.F."/>
        </authorList>
    </citation>
    <scope>NUCLEOTIDE SEQUENCE [LARGE SCALE GENOMIC DNA]</scope>
    <source>
        <strain evidence="10 11">CCRI-22567</strain>
    </source>
</reference>
<dbReference type="SMART" id="SM00322">
    <property type="entry name" value="KH"/>
    <property type="match status" value="2"/>
</dbReference>
<dbReference type="InterPro" id="IPR012340">
    <property type="entry name" value="NA-bd_OB-fold"/>
</dbReference>
<keyword evidence="2 7" id="KW-0963">Cytoplasm</keyword>
<dbReference type="FunFam" id="3.30.300.20:FF:000002">
    <property type="entry name" value="Transcription termination/antitermination protein NusA"/>
    <property type="match status" value="1"/>
</dbReference>
<keyword evidence="3 7" id="KW-0889">Transcription antitermination</keyword>
<comment type="subunit">
    <text evidence="7">Monomer. Binds directly to the core enzyme of the DNA-dependent RNA polymerase and to nascent RNA.</text>
</comment>
<evidence type="ECO:0000256" key="2">
    <source>
        <dbReference type="ARBA" id="ARBA00022490"/>
    </source>
</evidence>
<accession>A0A371IKQ1</accession>
<dbReference type="Gene3D" id="3.30.300.20">
    <property type="match status" value="2"/>
</dbReference>
<dbReference type="FunFam" id="3.30.300.20:FF:000005">
    <property type="entry name" value="Transcription termination/antitermination protein NusA"/>
    <property type="match status" value="1"/>
</dbReference>
<dbReference type="InterPro" id="IPR013735">
    <property type="entry name" value="TF_NusA_N"/>
</dbReference>
<comment type="caution">
    <text evidence="10">The sequence shown here is derived from an EMBL/GenBank/DDBJ whole genome shotgun (WGS) entry which is preliminary data.</text>
</comment>
<dbReference type="HAMAP" id="MF_00945_B">
    <property type="entry name" value="NusA_B"/>
    <property type="match status" value="1"/>
</dbReference>
<dbReference type="STRING" id="1871336.BBG48_05610"/>
<dbReference type="GO" id="GO:0003700">
    <property type="term" value="F:DNA-binding transcription factor activity"/>
    <property type="evidence" value="ECO:0007669"/>
    <property type="project" value="InterPro"/>
</dbReference>
<dbReference type="InterPro" id="IPR025249">
    <property type="entry name" value="TF_NusA_KH_1st"/>
</dbReference>
<feature type="region of interest" description="Disordered" evidence="8">
    <location>
        <begin position="350"/>
        <end position="380"/>
    </location>
</feature>
<dbReference type="CDD" id="cd04455">
    <property type="entry name" value="S1_NusA"/>
    <property type="match status" value="1"/>
</dbReference>
<dbReference type="CDD" id="cd22529">
    <property type="entry name" value="KH-II_NusA_rpt2"/>
    <property type="match status" value="1"/>
</dbReference>
<dbReference type="CDD" id="cd02134">
    <property type="entry name" value="KH-II_NusA_rpt1"/>
    <property type="match status" value="1"/>
</dbReference>
<dbReference type="Pfam" id="PF00575">
    <property type="entry name" value="S1"/>
    <property type="match status" value="1"/>
</dbReference>
<dbReference type="InterPro" id="IPR003029">
    <property type="entry name" value="S1_domain"/>
</dbReference>
<dbReference type="PANTHER" id="PTHR22648">
    <property type="entry name" value="TRANSCRIPTION TERMINATION FACTOR NUSA"/>
    <property type="match status" value="1"/>
</dbReference>
<dbReference type="Gene3D" id="3.30.1480.10">
    <property type="entry name" value="NusA, N-terminal domain"/>
    <property type="match status" value="1"/>
</dbReference>
<evidence type="ECO:0000259" key="9">
    <source>
        <dbReference type="PROSITE" id="PS50126"/>
    </source>
</evidence>
<keyword evidence="5 7" id="KW-0805">Transcription regulation</keyword>
<dbReference type="AlphaFoldDB" id="A0A371IKQ1"/>
<sequence length="380" mass="42727">MNAEFLKALEQIEKEKGIKKQVLIEAVEQAILNAYKKNYGSSDDVVVKIDEKTGEIKAINHLLVVDDETEDIAENEVTLEYARDFYGKQYKVGDTIEEEKIPANFGRIATQAARQIVVQKIKEAEKDIQYDQFKQKEGEIITGTVSRMSRGTVYIDISIIGDNDLTILSEGILPVSEQMSTDSYKIGQRLKCYISEVKRNNNKAQVVLSRVHQDFVRRLFELEVPEIYDGTVELVSIAREAGSRTKMAVKSNMKDVDPVGACIGAKGQRVRNIVDEINDEKIDIIEYSDDKVKYITAALLPAKVTSVTILEDEKIANVIVPDDKLSLAIGREGQNVRLAAKLTNYKIDIKSESNAQNETSSEIPQDEEMQEQTEKEVTQD</sequence>
<dbReference type="EMBL" id="MBEW02000013">
    <property type="protein sequence ID" value="RDY21059.1"/>
    <property type="molecule type" value="Genomic_DNA"/>
</dbReference>
<keyword evidence="4 7" id="KW-0694">RNA-binding</keyword>
<name>A0A371IKQ1_9FIRM</name>
<dbReference type="InterPro" id="IPR010213">
    <property type="entry name" value="TF_NusA"/>
</dbReference>
<dbReference type="SUPFAM" id="SSF69705">
    <property type="entry name" value="Transcription factor NusA, N-terminal domain"/>
    <property type="match status" value="1"/>
</dbReference>
<dbReference type="PROSITE" id="PS50084">
    <property type="entry name" value="KH_TYPE_1"/>
    <property type="match status" value="1"/>
</dbReference>
<evidence type="ECO:0000256" key="7">
    <source>
        <dbReference type="HAMAP-Rule" id="MF_00945"/>
    </source>
</evidence>
<dbReference type="SUPFAM" id="SSF50249">
    <property type="entry name" value="Nucleic acid-binding proteins"/>
    <property type="match status" value="1"/>
</dbReference>
<proteinExistence type="inferred from homology"/>
<dbReference type="SMART" id="SM00316">
    <property type="entry name" value="S1"/>
    <property type="match status" value="1"/>
</dbReference>
<dbReference type="Pfam" id="PF13184">
    <property type="entry name" value="KH_NusA_1st"/>
    <property type="match status" value="1"/>
</dbReference>
<dbReference type="GO" id="GO:0031564">
    <property type="term" value="P:transcription antitermination"/>
    <property type="evidence" value="ECO:0007669"/>
    <property type="project" value="UniProtKB-UniRule"/>
</dbReference>
<feature type="compositionally biased region" description="Polar residues" evidence="8">
    <location>
        <begin position="352"/>
        <end position="363"/>
    </location>
</feature>
<evidence type="ECO:0000256" key="1">
    <source>
        <dbReference type="ARBA" id="ARBA00022472"/>
    </source>
</evidence>
<keyword evidence="6 7" id="KW-0804">Transcription</keyword>
<dbReference type="SUPFAM" id="SSF54814">
    <property type="entry name" value="Prokaryotic type KH domain (KH-domain type II)"/>
    <property type="match status" value="2"/>
</dbReference>
<dbReference type="InterPro" id="IPR004087">
    <property type="entry name" value="KH_dom"/>
</dbReference>
<evidence type="ECO:0000313" key="11">
    <source>
        <dbReference type="Proteomes" id="UP000093352"/>
    </source>
</evidence>
<feature type="domain" description="S1 motif" evidence="9">
    <location>
        <begin position="138"/>
        <end position="211"/>
    </location>
</feature>
<dbReference type="InterPro" id="IPR036555">
    <property type="entry name" value="NusA_N_sf"/>
</dbReference>
<dbReference type="GO" id="GO:0006353">
    <property type="term" value="P:DNA-templated transcription termination"/>
    <property type="evidence" value="ECO:0007669"/>
    <property type="project" value="UniProtKB-UniRule"/>
</dbReference>
<evidence type="ECO:0000313" key="10">
    <source>
        <dbReference type="EMBL" id="RDY21059.1"/>
    </source>
</evidence>
<evidence type="ECO:0000256" key="3">
    <source>
        <dbReference type="ARBA" id="ARBA00022814"/>
    </source>
</evidence>
<protein>
    <recommendedName>
        <fullName evidence="7">Transcription termination/antitermination protein NusA</fullName>
    </recommendedName>
</protein>
<dbReference type="Pfam" id="PF08529">
    <property type="entry name" value="NusA_N"/>
    <property type="match status" value="1"/>
</dbReference>
<comment type="subcellular location">
    <subcellularLocation>
        <location evidence="7">Cytoplasm</location>
    </subcellularLocation>
</comment>
<dbReference type="InterPro" id="IPR015946">
    <property type="entry name" value="KH_dom-like_a/b"/>
</dbReference>
<dbReference type="GO" id="GO:0003723">
    <property type="term" value="F:RNA binding"/>
    <property type="evidence" value="ECO:0007669"/>
    <property type="project" value="UniProtKB-UniRule"/>
</dbReference>
<organism evidence="10 11">
    <name type="scientific">Criibacterium bergeronii</name>
    <dbReference type="NCBI Taxonomy" id="1871336"/>
    <lineage>
        <taxon>Bacteria</taxon>
        <taxon>Bacillati</taxon>
        <taxon>Bacillota</taxon>
        <taxon>Clostridia</taxon>
        <taxon>Peptostreptococcales</taxon>
        <taxon>Filifactoraceae</taxon>
        <taxon>Criibacterium</taxon>
    </lineage>
</organism>
<keyword evidence="11" id="KW-1185">Reference proteome</keyword>
<gene>
    <name evidence="7" type="primary">nusA</name>
    <name evidence="10" type="ORF">BBG48_006830</name>
</gene>
<dbReference type="PANTHER" id="PTHR22648:SF0">
    <property type="entry name" value="TRANSCRIPTION TERMINATION_ANTITERMINATION PROTEIN NUSA"/>
    <property type="match status" value="1"/>
</dbReference>
<comment type="similarity">
    <text evidence="7">Belongs to the NusA family.</text>
</comment>
<dbReference type="GO" id="GO:0005829">
    <property type="term" value="C:cytosol"/>
    <property type="evidence" value="ECO:0007669"/>
    <property type="project" value="TreeGrafter"/>
</dbReference>
<dbReference type="InterPro" id="IPR009019">
    <property type="entry name" value="KH_sf_prok-type"/>
</dbReference>
<dbReference type="Gene3D" id="2.40.50.140">
    <property type="entry name" value="Nucleic acid-binding proteins"/>
    <property type="match status" value="1"/>
</dbReference>
<keyword evidence="1 7" id="KW-0806">Transcription termination</keyword>
<comment type="function">
    <text evidence="7">Participates in both transcription termination and antitermination.</text>
</comment>
<dbReference type="RefSeq" id="WP_068914078.1">
    <property type="nucleotide sequence ID" value="NZ_MBEW02000013.1"/>
</dbReference>
<evidence type="ECO:0000256" key="5">
    <source>
        <dbReference type="ARBA" id="ARBA00023015"/>
    </source>
</evidence>
<dbReference type="Proteomes" id="UP000093352">
    <property type="component" value="Unassembled WGS sequence"/>
</dbReference>
<dbReference type="InterPro" id="IPR030842">
    <property type="entry name" value="TF_NusA_bacterial"/>
</dbReference>
<evidence type="ECO:0000256" key="4">
    <source>
        <dbReference type="ARBA" id="ARBA00022884"/>
    </source>
</evidence>